<dbReference type="SMART" id="SM00990">
    <property type="entry name" value="VRR_NUC"/>
    <property type="match status" value="1"/>
</dbReference>
<accession>A0ABV7GA14</accession>
<proteinExistence type="predicted"/>
<dbReference type="RefSeq" id="WP_248936460.1">
    <property type="nucleotide sequence ID" value="NZ_JAKILF010000005.1"/>
</dbReference>
<feature type="domain" description="VRR-NUC" evidence="4">
    <location>
        <begin position="22"/>
        <end position="112"/>
    </location>
</feature>
<organism evidence="5 6">
    <name type="scientific">Shewanella submarina</name>
    <dbReference type="NCBI Taxonomy" id="2016376"/>
    <lineage>
        <taxon>Bacteria</taxon>
        <taxon>Pseudomonadati</taxon>
        <taxon>Pseudomonadota</taxon>
        <taxon>Gammaproteobacteria</taxon>
        <taxon>Alteromonadales</taxon>
        <taxon>Shewanellaceae</taxon>
        <taxon>Shewanella</taxon>
    </lineage>
</organism>
<sequence>MSHKFEQILTSEVRQILGLETKIQKDILSLLIRDENVAWVHRCNTGKALVNGRAVEFGLGKGTADIIGQMKGGKFLAVEIKTPKGKVSEAQRLWLNRVAMHGGLAAVVRSTEDMRNALKHHHTGVFGI</sequence>
<evidence type="ECO:0000313" key="5">
    <source>
        <dbReference type="EMBL" id="MFC3136657.1"/>
    </source>
</evidence>
<evidence type="ECO:0000256" key="3">
    <source>
        <dbReference type="ARBA" id="ARBA00022801"/>
    </source>
</evidence>
<evidence type="ECO:0000313" key="6">
    <source>
        <dbReference type="Proteomes" id="UP001595621"/>
    </source>
</evidence>
<name>A0ABV7GA14_9GAMM</name>
<comment type="cofactor">
    <cofactor evidence="1">
        <name>Mg(2+)</name>
        <dbReference type="ChEBI" id="CHEBI:18420"/>
    </cofactor>
</comment>
<reference evidence="6" key="1">
    <citation type="journal article" date="2019" name="Int. J. Syst. Evol. Microbiol.">
        <title>The Global Catalogue of Microorganisms (GCM) 10K type strain sequencing project: providing services to taxonomists for standard genome sequencing and annotation.</title>
        <authorList>
            <consortium name="The Broad Institute Genomics Platform"/>
            <consortium name="The Broad Institute Genome Sequencing Center for Infectious Disease"/>
            <person name="Wu L."/>
            <person name="Ma J."/>
        </authorList>
    </citation>
    <scope>NUCLEOTIDE SEQUENCE [LARGE SCALE GENOMIC DNA]</scope>
    <source>
        <strain evidence="6">KCTC 52277</strain>
    </source>
</reference>
<keyword evidence="6" id="KW-1185">Reference proteome</keyword>
<evidence type="ECO:0000259" key="4">
    <source>
        <dbReference type="SMART" id="SM00990"/>
    </source>
</evidence>
<evidence type="ECO:0000256" key="1">
    <source>
        <dbReference type="ARBA" id="ARBA00001946"/>
    </source>
</evidence>
<dbReference type="InterPro" id="IPR011856">
    <property type="entry name" value="tRNA_endonuc-like_dom_sf"/>
</dbReference>
<evidence type="ECO:0000256" key="2">
    <source>
        <dbReference type="ARBA" id="ARBA00022722"/>
    </source>
</evidence>
<dbReference type="InterPro" id="IPR014883">
    <property type="entry name" value="VRR_NUC"/>
</dbReference>
<keyword evidence="3" id="KW-0378">Hydrolase</keyword>
<keyword evidence="2" id="KW-0540">Nuclease</keyword>
<dbReference type="Proteomes" id="UP001595621">
    <property type="component" value="Unassembled WGS sequence"/>
</dbReference>
<gene>
    <name evidence="5" type="ORF">ACFOE0_00430</name>
</gene>
<comment type="caution">
    <text evidence="5">The sequence shown here is derived from an EMBL/GenBank/DDBJ whole genome shotgun (WGS) entry which is preliminary data.</text>
</comment>
<protein>
    <submittedName>
        <fullName evidence="5">VRR-NUC domain-containing protein</fullName>
    </submittedName>
</protein>
<dbReference type="Pfam" id="PF08774">
    <property type="entry name" value="VRR_NUC"/>
    <property type="match status" value="1"/>
</dbReference>
<dbReference type="Gene3D" id="3.40.1350.10">
    <property type="match status" value="1"/>
</dbReference>
<dbReference type="EMBL" id="JBHRTD010000001">
    <property type="protein sequence ID" value="MFC3136657.1"/>
    <property type="molecule type" value="Genomic_DNA"/>
</dbReference>